<name>A0ABW3VD54_9PSEU</name>
<dbReference type="GO" id="GO:0016787">
    <property type="term" value="F:hydrolase activity"/>
    <property type="evidence" value="ECO:0007669"/>
    <property type="project" value="UniProtKB-KW"/>
</dbReference>
<evidence type="ECO:0000256" key="1">
    <source>
        <dbReference type="ARBA" id="ARBA00010211"/>
    </source>
</evidence>
<comment type="caution">
    <text evidence="4">The sequence shown here is derived from an EMBL/GenBank/DDBJ whole genome shotgun (WGS) entry which is preliminary data.</text>
</comment>
<dbReference type="Pfam" id="PF01557">
    <property type="entry name" value="FAA_hydrolase"/>
    <property type="match status" value="1"/>
</dbReference>
<gene>
    <name evidence="4" type="ORF">ACFQ34_07325</name>
</gene>
<evidence type="ECO:0000256" key="2">
    <source>
        <dbReference type="ARBA" id="ARBA00022723"/>
    </source>
</evidence>
<dbReference type="Gene3D" id="3.90.850.10">
    <property type="entry name" value="Fumarylacetoacetase-like, C-terminal domain"/>
    <property type="match status" value="1"/>
</dbReference>
<dbReference type="EMBL" id="JBHTMB010000050">
    <property type="protein sequence ID" value="MFD1233092.1"/>
    <property type="molecule type" value="Genomic_DNA"/>
</dbReference>
<organism evidence="4 5">
    <name type="scientific">Pseudonocardia benzenivorans</name>
    <dbReference type="NCBI Taxonomy" id="228005"/>
    <lineage>
        <taxon>Bacteria</taxon>
        <taxon>Bacillati</taxon>
        <taxon>Actinomycetota</taxon>
        <taxon>Actinomycetes</taxon>
        <taxon>Pseudonocardiales</taxon>
        <taxon>Pseudonocardiaceae</taxon>
        <taxon>Pseudonocardia</taxon>
    </lineage>
</organism>
<dbReference type="SUPFAM" id="SSF56529">
    <property type="entry name" value="FAH"/>
    <property type="match status" value="1"/>
</dbReference>
<dbReference type="Proteomes" id="UP001597182">
    <property type="component" value="Unassembled WGS sequence"/>
</dbReference>
<keyword evidence="5" id="KW-1185">Reference proteome</keyword>
<accession>A0ABW3VD54</accession>
<dbReference type="PANTHER" id="PTHR42796:SF4">
    <property type="entry name" value="FUMARYLACETOACETATE HYDROLASE DOMAIN-CONTAINING PROTEIN 2A"/>
    <property type="match status" value="1"/>
</dbReference>
<comment type="similarity">
    <text evidence="1">Belongs to the FAH family.</text>
</comment>
<dbReference type="InterPro" id="IPR036663">
    <property type="entry name" value="Fumarylacetoacetase_C_sf"/>
</dbReference>
<feature type="domain" description="Fumarylacetoacetase-like C-terminal" evidence="3">
    <location>
        <begin position="67"/>
        <end position="265"/>
    </location>
</feature>
<dbReference type="PANTHER" id="PTHR42796">
    <property type="entry name" value="FUMARYLACETOACETATE HYDROLASE DOMAIN-CONTAINING PROTEIN 2A-RELATED"/>
    <property type="match status" value="1"/>
</dbReference>
<evidence type="ECO:0000313" key="5">
    <source>
        <dbReference type="Proteomes" id="UP001597182"/>
    </source>
</evidence>
<evidence type="ECO:0000313" key="4">
    <source>
        <dbReference type="EMBL" id="MFD1233092.1"/>
    </source>
</evidence>
<dbReference type="InterPro" id="IPR011234">
    <property type="entry name" value="Fumarylacetoacetase-like_C"/>
</dbReference>
<dbReference type="InterPro" id="IPR051121">
    <property type="entry name" value="FAH"/>
</dbReference>
<keyword evidence="2" id="KW-0479">Metal-binding</keyword>
<protein>
    <submittedName>
        <fullName evidence="4">Fumarylacetoacetate hydrolase family protein</fullName>
    </submittedName>
</protein>
<proteinExistence type="inferred from homology"/>
<keyword evidence="4" id="KW-0378">Hydrolase</keyword>
<reference evidence="5" key="1">
    <citation type="journal article" date="2019" name="Int. J. Syst. Evol. Microbiol.">
        <title>The Global Catalogue of Microorganisms (GCM) 10K type strain sequencing project: providing services to taxonomists for standard genome sequencing and annotation.</title>
        <authorList>
            <consortium name="The Broad Institute Genomics Platform"/>
            <consortium name="The Broad Institute Genome Sequencing Center for Infectious Disease"/>
            <person name="Wu L."/>
            <person name="Ma J."/>
        </authorList>
    </citation>
    <scope>NUCLEOTIDE SEQUENCE [LARGE SCALE GENOMIC DNA]</scope>
    <source>
        <strain evidence="5">CCUG 49018</strain>
    </source>
</reference>
<dbReference type="RefSeq" id="WP_346092394.1">
    <property type="nucleotide sequence ID" value="NZ_BAABKS010000053.1"/>
</dbReference>
<sequence length="270" mass="28905">MKLATVRTATGTAAVRIDDDAAVELDADDLGVLLARPDWRSAAETATGARHELAGLDYAPLVPKPEKVLCVGLNYRTHILEMGRELPEYPALFAKFSRALVGAHDPVELPAGSEQVDWEAELGVVIGTEVRHATPVQAAAAIAGYTVVNDVTARDFQYRSVEWLQGKTFERSTPVGPWLVTDVEPGDISCEVDGDVVQKADTSDLVFGPAELVAYISRIITLVPGDLIATGTPGGVGHARRPPRYLREGSVVVTRVEGVGELRNVMVTAN</sequence>
<evidence type="ECO:0000259" key="3">
    <source>
        <dbReference type="Pfam" id="PF01557"/>
    </source>
</evidence>